<gene>
    <name evidence="2" type="ORF">ACFFVB_01685</name>
</gene>
<comment type="caution">
    <text evidence="2">The sequence shown here is derived from an EMBL/GenBank/DDBJ whole genome shotgun (WGS) entry which is preliminary data.</text>
</comment>
<sequence length="133" mass="14847">MKKALVLILCLSVFVSCKNESKTATETISQSENNDVKVLKGEFVYFADAAVLQTKEEVYGVILNEKMHELENQAKAYKKESTDMVPVEIKGIIKPKSEGEEGWPFQIEITEIVKVSPPLAQDATTIKIKNTNN</sequence>
<dbReference type="PROSITE" id="PS51257">
    <property type="entry name" value="PROKAR_LIPOPROTEIN"/>
    <property type="match status" value="1"/>
</dbReference>
<reference evidence="2 3" key="1">
    <citation type="submission" date="2024-09" db="EMBL/GenBank/DDBJ databases">
        <authorList>
            <person name="Sun Q."/>
            <person name="Mori K."/>
        </authorList>
    </citation>
    <scope>NUCLEOTIDE SEQUENCE [LARGE SCALE GENOMIC DNA]</scope>
    <source>
        <strain evidence="2 3">CECT 8286</strain>
    </source>
</reference>
<dbReference type="EMBL" id="JBHMEZ010000001">
    <property type="protein sequence ID" value="MFB9051777.1"/>
    <property type="molecule type" value="Genomic_DNA"/>
</dbReference>
<organism evidence="2 3">
    <name type="scientific">Formosa undariae</name>
    <dbReference type="NCBI Taxonomy" id="1325436"/>
    <lineage>
        <taxon>Bacteria</taxon>
        <taxon>Pseudomonadati</taxon>
        <taxon>Bacteroidota</taxon>
        <taxon>Flavobacteriia</taxon>
        <taxon>Flavobacteriales</taxon>
        <taxon>Flavobacteriaceae</taxon>
        <taxon>Formosa</taxon>
    </lineage>
</organism>
<dbReference type="Pfam" id="PF17185">
    <property type="entry name" value="NlpE_C"/>
    <property type="match status" value="1"/>
</dbReference>
<keyword evidence="3" id="KW-1185">Reference proteome</keyword>
<dbReference type="RefSeq" id="WP_382380517.1">
    <property type="nucleotide sequence ID" value="NZ_JBHMEZ010000001.1"/>
</dbReference>
<feature type="domain" description="NlpE C-terminal OB" evidence="1">
    <location>
        <begin position="35"/>
        <end position="103"/>
    </location>
</feature>
<proteinExistence type="predicted"/>
<dbReference type="Proteomes" id="UP001589605">
    <property type="component" value="Unassembled WGS sequence"/>
</dbReference>
<accession>A0ABV5EX75</accession>
<evidence type="ECO:0000313" key="2">
    <source>
        <dbReference type="EMBL" id="MFB9051777.1"/>
    </source>
</evidence>
<protein>
    <recommendedName>
        <fullName evidence="1">NlpE C-terminal OB domain-containing protein</fullName>
    </recommendedName>
</protein>
<name>A0ABV5EX75_9FLAO</name>
<dbReference type="InterPro" id="IPR033450">
    <property type="entry name" value="NlpE_C"/>
</dbReference>
<evidence type="ECO:0000259" key="1">
    <source>
        <dbReference type="Pfam" id="PF17185"/>
    </source>
</evidence>
<evidence type="ECO:0000313" key="3">
    <source>
        <dbReference type="Proteomes" id="UP001589605"/>
    </source>
</evidence>